<accession>A0A1L0BUA1</accession>
<feature type="region of interest" description="Disordered" evidence="1">
    <location>
        <begin position="36"/>
        <end position="56"/>
    </location>
</feature>
<feature type="transmembrane region" description="Helical" evidence="2">
    <location>
        <begin position="299"/>
        <end position="317"/>
    </location>
</feature>
<feature type="transmembrane region" description="Helical" evidence="2">
    <location>
        <begin position="169"/>
        <end position="188"/>
    </location>
</feature>
<evidence type="ECO:0000313" key="4">
    <source>
        <dbReference type="Proteomes" id="UP000182334"/>
    </source>
</evidence>
<feature type="compositionally biased region" description="Acidic residues" evidence="1">
    <location>
        <begin position="44"/>
        <end position="56"/>
    </location>
</feature>
<dbReference type="PANTHER" id="PTHR31303">
    <property type="entry name" value="CTP-DEPENDENT DIACYLGLYCEROL KINASE 1"/>
    <property type="match status" value="1"/>
</dbReference>
<evidence type="ECO:0000256" key="2">
    <source>
        <dbReference type="SAM" id="Phobius"/>
    </source>
</evidence>
<name>A0A1L0BUA1_9ASCO</name>
<feature type="transmembrane region" description="Helical" evidence="2">
    <location>
        <begin position="269"/>
        <end position="287"/>
    </location>
</feature>
<keyword evidence="2" id="KW-0812">Transmembrane</keyword>
<reference evidence="3 4" key="1">
    <citation type="submission" date="2016-10" db="EMBL/GenBank/DDBJ databases">
        <authorList>
            <person name="de Groot N.N."/>
        </authorList>
    </citation>
    <scope>NUCLEOTIDE SEQUENCE [LARGE SCALE GENOMIC DNA]</scope>
    <source>
        <strain evidence="3 4">CBS 141442</strain>
    </source>
</reference>
<dbReference type="OrthoDB" id="5673at2759"/>
<dbReference type="GO" id="GO:0006654">
    <property type="term" value="P:phosphatidic acid biosynthetic process"/>
    <property type="evidence" value="ECO:0007669"/>
    <property type="project" value="TreeGrafter"/>
</dbReference>
<feature type="transmembrane region" description="Helical" evidence="2">
    <location>
        <begin position="228"/>
        <end position="249"/>
    </location>
</feature>
<gene>
    <name evidence="3" type="ORF">SAMEA4029010_CIC11G00000003292</name>
</gene>
<dbReference type="InterPro" id="IPR037997">
    <property type="entry name" value="Dgk1-like"/>
</dbReference>
<protein>
    <submittedName>
        <fullName evidence="3">CIC11C00000003292</fullName>
    </submittedName>
</protein>
<dbReference type="EMBL" id="LT635759">
    <property type="protein sequence ID" value="SGZ53858.1"/>
    <property type="molecule type" value="Genomic_DNA"/>
</dbReference>
<proteinExistence type="predicted"/>
<dbReference type="PANTHER" id="PTHR31303:SF1">
    <property type="entry name" value="CTP-DEPENDENT DIACYLGLYCEROL KINASE 1"/>
    <property type="match status" value="1"/>
</dbReference>
<keyword evidence="2" id="KW-0472">Membrane</keyword>
<keyword evidence="4" id="KW-1185">Reference proteome</keyword>
<sequence length="318" mass="35389">MSIPQTPTSQRMLATVTPASLRKRLDVNSSYIEAEDATYSISDSEGESDDDDSTFEGDEVLKDEDFDYQIVADGDNFVAITDDEPAKNESSTFVLFLVRNEIPRKVFHSLHGFVSLWFYCHGYQRSQFVWALWLLFVAVFANDMLRLASPKYNKFLVKWVALFIRDSEVDGINGIVFYLAGLALVFTFGTKDIAMMSVMLLSWADTAASTFGRQFGKYTPKVALGKSLAGSLASAFSGLVVCYLFYGYYVPEYSQFNLPEDIYWTPETSKLSIHAFALVCAFAASVSEAIDVAGIDDNFTIPVLSSVLLSGAVWAFHK</sequence>
<dbReference type="GO" id="GO:0005789">
    <property type="term" value="C:endoplasmic reticulum membrane"/>
    <property type="evidence" value="ECO:0007669"/>
    <property type="project" value="TreeGrafter"/>
</dbReference>
<feature type="transmembrane region" description="Helical" evidence="2">
    <location>
        <begin position="130"/>
        <end position="148"/>
    </location>
</feature>
<keyword evidence="2" id="KW-1133">Transmembrane helix</keyword>
<dbReference type="GO" id="GO:0004143">
    <property type="term" value="F:ATP-dependent diacylglycerol kinase activity"/>
    <property type="evidence" value="ECO:0007669"/>
    <property type="project" value="InterPro"/>
</dbReference>
<dbReference type="STRING" id="45354.A0A1L0BUA1"/>
<dbReference type="AlphaFoldDB" id="A0A1L0BUA1"/>
<dbReference type="Proteomes" id="UP000182334">
    <property type="component" value="Chromosome IV"/>
</dbReference>
<organism evidence="3 4">
    <name type="scientific">Sungouiella intermedia</name>
    <dbReference type="NCBI Taxonomy" id="45354"/>
    <lineage>
        <taxon>Eukaryota</taxon>
        <taxon>Fungi</taxon>
        <taxon>Dikarya</taxon>
        <taxon>Ascomycota</taxon>
        <taxon>Saccharomycotina</taxon>
        <taxon>Pichiomycetes</taxon>
        <taxon>Metschnikowiaceae</taxon>
        <taxon>Sungouiella</taxon>
    </lineage>
</organism>
<evidence type="ECO:0000256" key="1">
    <source>
        <dbReference type="SAM" id="MobiDB-lite"/>
    </source>
</evidence>
<evidence type="ECO:0000313" key="3">
    <source>
        <dbReference type="EMBL" id="SGZ53858.1"/>
    </source>
</evidence>